<keyword evidence="4" id="KW-0804">Transcription</keyword>
<dbReference type="SUPFAM" id="SSF46785">
    <property type="entry name" value="Winged helix' DNA-binding domain"/>
    <property type="match status" value="1"/>
</dbReference>
<evidence type="ECO:0000256" key="3">
    <source>
        <dbReference type="ARBA" id="ARBA00023125"/>
    </source>
</evidence>
<dbReference type="PROSITE" id="PS50931">
    <property type="entry name" value="HTH_LYSR"/>
    <property type="match status" value="1"/>
</dbReference>
<evidence type="ECO:0000313" key="7">
    <source>
        <dbReference type="Proteomes" id="UP000183417"/>
    </source>
</evidence>
<dbReference type="GO" id="GO:0003700">
    <property type="term" value="F:DNA-binding transcription factor activity"/>
    <property type="evidence" value="ECO:0007669"/>
    <property type="project" value="InterPro"/>
</dbReference>
<dbReference type="SUPFAM" id="SSF53850">
    <property type="entry name" value="Periplasmic binding protein-like II"/>
    <property type="match status" value="1"/>
</dbReference>
<keyword evidence="2" id="KW-0805">Transcription regulation</keyword>
<dbReference type="GeneID" id="94693002"/>
<keyword evidence="3 6" id="KW-0238">DNA-binding</keyword>
<dbReference type="Proteomes" id="UP000183417">
    <property type="component" value="Unassembled WGS sequence"/>
</dbReference>
<dbReference type="RefSeq" id="WP_071955294.1">
    <property type="nucleotide sequence ID" value="NZ_CP141274.1"/>
</dbReference>
<organism evidence="6 7">
    <name type="scientific">Delftia lacustris</name>
    <dbReference type="NCBI Taxonomy" id="558537"/>
    <lineage>
        <taxon>Bacteria</taxon>
        <taxon>Pseudomonadati</taxon>
        <taxon>Pseudomonadota</taxon>
        <taxon>Betaproteobacteria</taxon>
        <taxon>Burkholderiales</taxon>
        <taxon>Comamonadaceae</taxon>
        <taxon>Delftia</taxon>
    </lineage>
</organism>
<dbReference type="Pfam" id="PF03466">
    <property type="entry name" value="LysR_substrate"/>
    <property type="match status" value="1"/>
</dbReference>
<gene>
    <name evidence="6" type="ORF">SAMN05421547_13064</name>
</gene>
<dbReference type="InterPro" id="IPR036388">
    <property type="entry name" value="WH-like_DNA-bd_sf"/>
</dbReference>
<dbReference type="InterPro" id="IPR005119">
    <property type="entry name" value="LysR_subst-bd"/>
</dbReference>
<proteinExistence type="inferred from homology"/>
<evidence type="ECO:0000256" key="4">
    <source>
        <dbReference type="ARBA" id="ARBA00023163"/>
    </source>
</evidence>
<name>A0A1H3TNE7_9BURK</name>
<dbReference type="Pfam" id="PF00126">
    <property type="entry name" value="HTH_1"/>
    <property type="match status" value="1"/>
</dbReference>
<feature type="domain" description="HTH lysR-type" evidence="5">
    <location>
        <begin position="4"/>
        <end position="61"/>
    </location>
</feature>
<dbReference type="Gene3D" id="3.40.190.10">
    <property type="entry name" value="Periplasmic binding protein-like II"/>
    <property type="match status" value="2"/>
</dbReference>
<accession>A0A1H3TNE7</accession>
<dbReference type="GO" id="GO:0000976">
    <property type="term" value="F:transcription cis-regulatory region binding"/>
    <property type="evidence" value="ECO:0007669"/>
    <property type="project" value="TreeGrafter"/>
</dbReference>
<comment type="similarity">
    <text evidence="1">Belongs to the LysR transcriptional regulatory family.</text>
</comment>
<dbReference type="AlphaFoldDB" id="A0A1H3TNE7"/>
<dbReference type="InterPro" id="IPR036390">
    <property type="entry name" value="WH_DNA-bd_sf"/>
</dbReference>
<dbReference type="PANTHER" id="PTHR30126:SF2">
    <property type="entry name" value="HTH-TYPE TRANSCRIPTIONAL REGULATOR YJIE"/>
    <property type="match status" value="1"/>
</dbReference>
<evidence type="ECO:0000256" key="1">
    <source>
        <dbReference type="ARBA" id="ARBA00009437"/>
    </source>
</evidence>
<dbReference type="EMBL" id="FNPE01000030">
    <property type="protein sequence ID" value="SDZ51341.1"/>
    <property type="molecule type" value="Genomic_DNA"/>
</dbReference>
<evidence type="ECO:0000256" key="2">
    <source>
        <dbReference type="ARBA" id="ARBA00023015"/>
    </source>
</evidence>
<evidence type="ECO:0000259" key="5">
    <source>
        <dbReference type="PROSITE" id="PS50931"/>
    </source>
</evidence>
<dbReference type="PANTHER" id="PTHR30126">
    <property type="entry name" value="HTH-TYPE TRANSCRIPTIONAL REGULATOR"/>
    <property type="match status" value="1"/>
</dbReference>
<protein>
    <submittedName>
        <fullName evidence="6">DNA-binding transcriptional regulator, LysR family</fullName>
    </submittedName>
</protein>
<reference evidence="6 7" key="1">
    <citation type="submission" date="2016-10" db="EMBL/GenBank/DDBJ databases">
        <authorList>
            <person name="de Groot N.N."/>
        </authorList>
    </citation>
    <scope>NUCLEOTIDE SEQUENCE [LARGE SCALE GENOMIC DNA]</scope>
    <source>
        <strain evidence="6 7">LMG 24775</strain>
    </source>
</reference>
<dbReference type="Gene3D" id="1.10.10.10">
    <property type="entry name" value="Winged helix-like DNA-binding domain superfamily/Winged helix DNA-binding domain"/>
    <property type="match status" value="1"/>
</dbReference>
<evidence type="ECO:0000313" key="6">
    <source>
        <dbReference type="EMBL" id="SDZ51341.1"/>
    </source>
</evidence>
<dbReference type="InterPro" id="IPR000847">
    <property type="entry name" value="LysR_HTH_N"/>
</dbReference>
<dbReference type="CDD" id="cd05466">
    <property type="entry name" value="PBP2_LTTR_substrate"/>
    <property type="match status" value="1"/>
</dbReference>
<sequence length="311" mass="34170">MHELNLKLLQDLQALADTGSLYKAAERRHITHPAFGRRIRALEEWAGTPLVERGHQSTTLTAAGKTLLASAHEVLGILEQTHGLLQRPHRTRDETITIAAGRTLSHTVLPGIITALNQAMPQLCWKVVTTSLDYGVEMLLQGKVDLLMCHAQPAIEGSLQGHHLAWLPVGQDTLIPVSIPLVPQLPKYALPAHGGGPLVPYLDYAQSMSLGKILRSHLHELCDTTRLRTVYEADLADSLHAMVHQGLGLAWLPLTLVKTDLTDGRLARAAGPDKDVPINVRLYRRPAAQSKPLTRRVWAGLENLYGRSQKS</sequence>